<feature type="chain" id="PRO_5002895085" description="Cytochrome c domain-containing protein" evidence="5">
    <location>
        <begin position="32"/>
        <end position="1122"/>
    </location>
</feature>
<organism evidence="7 8">
    <name type="scientific">Pedosphaera parvula (strain Ellin514)</name>
    <dbReference type="NCBI Taxonomy" id="320771"/>
    <lineage>
        <taxon>Bacteria</taxon>
        <taxon>Pseudomonadati</taxon>
        <taxon>Verrucomicrobiota</taxon>
        <taxon>Pedosphaerae</taxon>
        <taxon>Pedosphaerales</taxon>
        <taxon>Pedosphaeraceae</taxon>
        <taxon>Pedosphaera</taxon>
    </lineage>
</organism>
<dbReference type="InterPro" id="IPR022655">
    <property type="entry name" value="DUF1553"/>
</dbReference>
<evidence type="ECO:0000313" key="7">
    <source>
        <dbReference type="EMBL" id="EEF57671.1"/>
    </source>
</evidence>
<evidence type="ECO:0000259" key="6">
    <source>
        <dbReference type="PROSITE" id="PS51007"/>
    </source>
</evidence>
<keyword evidence="8" id="KW-1185">Reference proteome</keyword>
<keyword evidence="3 4" id="KW-0408">Iron</keyword>
<dbReference type="Pfam" id="PF07635">
    <property type="entry name" value="PSCyt1"/>
    <property type="match status" value="1"/>
</dbReference>
<evidence type="ECO:0000313" key="8">
    <source>
        <dbReference type="Proteomes" id="UP000003688"/>
    </source>
</evidence>
<dbReference type="EMBL" id="ABOX02000060">
    <property type="protein sequence ID" value="EEF57671.1"/>
    <property type="molecule type" value="Genomic_DNA"/>
</dbReference>
<keyword evidence="5" id="KW-0732">Signal</keyword>
<proteinExistence type="predicted"/>
<dbReference type="Proteomes" id="UP000003688">
    <property type="component" value="Unassembled WGS sequence"/>
</dbReference>
<evidence type="ECO:0000256" key="3">
    <source>
        <dbReference type="ARBA" id="ARBA00023004"/>
    </source>
</evidence>
<dbReference type="PANTHER" id="PTHR35889:SF3">
    <property type="entry name" value="F-BOX DOMAIN-CONTAINING PROTEIN"/>
    <property type="match status" value="1"/>
</dbReference>
<dbReference type="RefSeq" id="WP_007418293.1">
    <property type="nucleotide sequence ID" value="NZ_ABOX02000060.1"/>
</dbReference>
<dbReference type="Pfam" id="PF07587">
    <property type="entry name" value="PSD1"/>
    <property type="match status" value="1"/>
</dbReference>
<protein>
    <recommendedName>
        <fullName evidence="6">Cytochrome c domain-containing protein</fullName>
    </recommendedName>
</protein>
<evidence type="ECO:0000256" key="4">
    <source>
        <dbReference type="PROSITE-ProRule" id="PRU00433"/>
    </source>
</evidence>
<dbReference type="InterPro" id="IPR009056">
    <property type="entry name" value="Cyt_c-like_dom"/>
</dbReference>
<dbReference type="InterPro" id="IPR011444">
    <property type="entry name" value="DUF1549"/>
</dbReference>
<dbReference type="PANTHER" id="PTHR35889">
    <property type="entry name" value="CYCLOINULO-OLIGOSACCHARIDE FRUCTANOTRANSFERASE-RELATED"/>
    <property type="match status" value="1"/>
</dbReference>
<dbReference type="GO" id="GO:0046872">
    <property type="term" value="F:metal ion binding"/>
    <property type="evidence" value="ECO:0007669"/>
    <property type="project" value="UniProtKB-KW"/>
</dbReference>
<keyword evidence="1 4" id="KW-0349">Heme</keyword>
<reference evidence="7 8" key="1">
    <citation type="journal article" date="2011" name="J. Bacteriol.">
        <title>Genome sequence of 'Pedosphaera parvula' Ellin514, an aerobic Verrucomicrobial isolate from pasture soil.</title>
        <authorList>
            <person name="Kant R."/>
            <person name="van Passel M.W."/>
            <person name="Sangwan P."/>
            <person name="Palva A."/>
            <person name="Lucas S."/>
            <person name="Copeland A."/>
            <person name="Lapidus A."/>
            <person name="Glavina Del Rio T."/>
            <person name="Dalin E."/>
            <person name="Tice H."/>
            <person name="Bruce D."/>
            <person name="Goodwin L."/>
            <person name="Pitluck S."/>
            <person name="Chertkov O."/>
            <person name="Larimer F.W."/>
            <person name="Land M.L."/>
            <person name="Hauser L."/>
            <person name="Brettin T.S."/>
            <person name="Detter J.C."/>
            <person name="Han S."/>
            <person name="de Vos W.M."/>
            <person name="Janssen P.H."/>
            <person name="Smidt H."/>
        </authorList>
    </citation>
    <scope>NUCLEOTIDE SEQUENCE [LARGE SCALE GENOMIC DNA]</scope>
    <source>
        <strain evidence="7 8">Ellin514</strain>
    </source>
</reference>
<sequence length="1122" mass="126815" precursor="true">MQNYFTFTLIKFRQLLCLGLLSALFVPKVPAADDSTGIEFFEKKIRPILTDNCYKCHSAQSEKVKGGLLLDTHEGLLKGGDNGPAIEPGNPEKSLLIKAIRYADENLQMPPKGKKLPADQIASLEAWVKMGAPDPRVASPASLSKAETIRDKAQNHWAFQPIKRFPPPEVKNKRWAQTGVDNFILQKLEAKHLQPSPRADKRTLIRRAFFDLTGLPPKPEEVTAFLADTSPDAFARVVDHLLASPQYGERWGRHWLDVARYADTKGYVFEEERRYPFSYTYRDYVIRAFNEDLPYDQFITQQIAADLLPLGEDKRPLAALGYMTLGRRFVNNIHDIIDDRIDVVCRGMMGLTVNCARCHDHKFDPIPTKDYYSLYGIFASSEEPQIEPLLGTHGNVKAYQEYLDEHAKREKERKDFIENKQRETATSIRHRSGDYLFAAYESEHRKDQDQLKDQFRKEKIDDGLLQRWKNSLGTWNKTTNAIFAPWFAFAALPTNDFSSKARDLTASFSTNKNSAIPPLLAKAFSVPPTNINEVAARYGSLFVEIDKKWQAAQTNSPPPQSLSDMSEESLRQILYAADSPCNLPVHEFDRFYDIPTGQNMRALQRKVDELDATHPGAPPRAMALVDKASPYNVQVFIRGNSDRRGPEVPRQFLEVVAGKDRKPFTKGSGRLELAQAIANTNNPLTARVFVNRVWMHHFGAPLVATPSDFGLRSEPPTHPELLDYLAARFMDEGWSIKKLHRWIMLSSTYQQTSEDNPAFAKIDPGNQLVWHMNRQRLEFEALRDTLLAVAGKLDLTPGGHSVDITSTPFTTRRTVYGYIDRQNLPNIFRTFDLASPDTTNPRRFFTTVPQQALFLMNSPFVVEQAKTFANRAEFKNAKTDEQRLRLLYQTAFQRDPTRDEVKLAEEFMHSQLKTATPQNTATNWLFGFGSYDLATKHTGEFTKLPYFDGRAFQGGPVLPDPSLGWVVLSGTGGHPGNDLNHDAIRRWIAPRAGKINISGTLGHPASEGNGVRGRIVSSRLGTLGEYTVHHDKKETALEHIEVKPGDIIDFITDNNGDVDSDSFSWAPNIRYAADASSMPGQKMEWSALNDFAEAARATHPELDVWQRYAQVLLLTNELVFVD</sequence>
<dbReference type="STRING" id="320771.Cflav_PD0706"/>
<evidence type="ECO:0000256" key="5">
    <source>
        <dbReference type="SAM" id="SignalP"/>
    </source>
</evidence>
<name>B9XR58_PEDPL</name>
<feature type="domain" description="Cytochrome c" evidence="6">
    <location>
        <begin position="32"/>
        <end position="245"/>
    </location>
</feature>
<dbReference type="PROSITE" id="PS51007">
    <property type="entry name" value="CYTC"/>
    <property type="match status" value="1"/>
</dbReference>
<evidence type="ECO:0000256" key="1">
    <source>
        <dbReference type="ARBA" id="ARBA00022617"/>
    </source>
</evidence>
<dbReference type="SUPFAM" id="SSF46626">
    <property type="entry name" value="Cytochrome c"/>
    <property type="match status" value="1"/>
</dbReference>
<dbReference type="GO" id="GO:0009055">
    <property type="term" value="F:electron transfer activity"/>
    <property type="evidence" value="ECO:0007669"/>
    <property type="project" value="InterPro"/>
</dbReference>
<dbReference type="AlphaFoldDB" id="B9XR58"/>
<comment type="caution">
    <text evidence="7">The sequence shown here is derived from an EMBL/GenBank/DDBJ whole genome shotgun (WGS) entry which is preliminary data.</text>
</comment>
<dbReference type="GO" id="GO:0020037">
    <property type="term" value="F:heme binding"/>
    <property type="evidence" value="ECO:0007669"/>
    <property type="project" value="InterPro"/>
</dbReference>
<dbReference type="InterPro" id="IPR036909">
    <property type="entry name" value="Cyt_c-like_dom_sf"/>
</dbReference>
<gene>
    <name evidence="7" type="ORF">Cflav_PD0706</name>
</gene>
<keyword evidence="2 4" id="KW-0479">Metal-binding</keyword>
<dbReference type="Pfam" id="PF07583">
    <property type="entry name" value="PSCyt2"/>
    <property type="match status" value="1"/>
</dbReference>
<feature type="signal peptide" evidence="5">
    <location>
        <begin position="1"/>
        <end position="31"/>
    </location>
</feature>
<dbReference type="OrthoDB" id="174024at2"/>
<accession>B9XR58</accession>
<dbReference type="InterPro" id="IPR011429">
    <property type="entry name" value="Cyt_c_Planctomycete-type"/>
</dbReference>
<evidence type="ECO:0000256" key="2">
    <source>
        <dbReference type="ARBA" id="ARBA00022723"/>
    </source>
</evidence>